<dbReference type="AlphaFoldDB" id="J3JTT7"/>
<evidence type="ECO:0000313" key="2">
    <source>
        <dbReference type="EMBL" id="AEE61609.1"/>
    </source>
</evidence>
<evidence type="ECO:0008006" key="3">
    <source>
        <dbReference type="Google" id="ProtNLM"/>
    </source>
</evidence>
<dbReference type="RefSeq" id="XP_048518211.1">
    <property type="nucleotide sequence ID" value="XM_048662254.1"/>
</dbReference>
<dbReference type="GeneID" id="125502804"/>
<dbReference type="SUPFAM" id="SSF81296">
    <property type="entry name" value="E set domains"/>
    <property type="match status" value="1"/>
</dbReference>
<dbReference type="GeneID" id="109542716"/>
<dbReference type="Gene3D" id="2.60.40.770">
    <property type="match status" value="1"/>
</dbReference>
<name>J3JTT7_DENPD</name>
<feature type="signal peptide" evidence="1">
    <location>
        <begin position="1"/>
        <end position="21"/>
    </location>
</feature>
<feature type="chain" id="PRO_5003770919" description="MD-2-related lipid-recognition domain-containing protein" evidence="1">
    <location>
        <begin position="22"/>
        <end position="153"/>
    </location>
</feature>
<sequence>MFAHWKVVLCLVFVQASPGYSNELFDFIECGGDPVQSVTIDDCSAVPCTFQFGRTYHVQIKPEYINPEVDNAPISLGILQYGAYFEQNVTVNNPCVFGCPITTRLEYPEFDLHFNVSSRLVQLPSIMRIESSYLNGGTSSVGFCIEMDTTITN</sequence>
<dbReference type="EMBL" id="BT126646">
    <property type="protein sequence ID" value="AEE61609.1"/>
    <property type="molecule type" value="mRNA"/>
</dbReference>
<proteinExistence type="evidence at transcript level"/>
<accession>J3JTT7</accession>
<dbReference type="RefSeq" id="XP_048518073.1">
    <property type="nucleotide sequence ID" value="XM_048662116.1"/>
</dbReference>
<dbReference type="KEGG" id="dpa:125502804"/>
<organism evidence="2">
    <name type="scientific">Dendroctonus ponderosae</name>
    <name type="common">Mountain pine beetle</name>
    <dbReference type="NCBI Taxonomy" id="77166"/>
    <lineage>
        <taxon>Eukaryota</taxon>
        <taxon>Metazoa</taxon>
        <taxon>Ecdysozoa</taxon>
        <taxon>Arthropoda</taxon>
        <taxon>Hexapoda</taxon>
        <taxon>Insecta</taxon>
        <taxon>Pterygota</taxon>
        <taxon>Neoptera</taxon>
        <taxon>Endopterygota</taxon>
        <taxon>Coleoptera</taxon>
        <taxon>Polyphaga</taxon>
        <taxon>Cucujiformia</taxon>
        <taxon>Curculionidae</taxon>
        <taxon>Scolytinae</taxon>
        <taxon>Dendroctonus</taxon>
    </lineage>
</organism>
<evidence type="ECO:0000256" key="1">
    <source>
        <dbReference type="SAM" id="SignalP"/>
    </source>
</evidence>
<reference evidence="2" key="1">
    <citation type="journal article" date="2012" name="Insect Biochem. Mol. Biol.">
        <title>Transcriptome and full-length cDNA resources for the mountain pine beetle, Dendroctonus ponderosae Hopkins, a major insect pest of pine forests.</title>
        <authorList>
            <person name="Keeling C.I."/>
            <person name="Henderson H."/>
            <person name="Li M."/>
            <person name="Yuen M."/>
            <person name="Clark E.L."/>
            <person name="Fraser J.D."/>
            <person name="Huber D.P."/>
            <person name="Liao N.Y."/>
            <person name="Roderick Docking T."/>
            <person name="Birol I."/>
            <person name="Chan S.K."/>
            <person name="Taylor G.A."/>
            <person name="Palmquist D."/>
            <person name="Jones S.J."/>
            <person name="Bohlmann J."/>
        </authorList>
    </citation>
    <scope>NUCLEOTIDE SEQUENCE</scope>
    <source>
        <tissue evidence="2">Whole teneral adults of undetermined sex</tissue>
    </source>
</reference>
<dbReference type="InterPro" id="IPR014756">
    <property type="entry name" value="Ig_E-set"/>
</dbReference>
<dbReference type="KEGG" id="dpa:109542716"/>
<keyword evidence="1" id="KW-0732">Signal</keyword>
<protein>
    <recommendedName>
        <fullName evidence="3">MD-2-related lipid-recognition domain-containing protein</fullName>
    </recommendedName>
</protein>